<dbReference type="SUPFAM" id="SSF54637">
    <property type="entry name" value="Thioesterase/thiol ester dehydrase-isomerase"/>
    <property type="match status" value="2"/>
</dbReference>
<keyword evidence="7" id="KW-1185">Reference proteome</keyword>
<dbReference type="GO" id="GO:0047617">
    <property type="term" value="F:fatty acyl-CoA hydrolase activity"/>
    <property type="evidence" value="ECO:0007669"/>
    <property type="project" value="TreeGrafter"/>
</dbReference>
<dbReference type="Pfam" id="PF03061">
    <property type="entry name" value="4HBT"/>
    <property type="match status" value="1"/>
</dbReference>
<sequence>MTEIMGLTRGYQPLSFNQNRNHLLQYLPESQNELPTRCMQDSFDDAIIPLSTDYDLQDKYVTYLGYIRLGRIMEDMDFFAVWCALKYLHNPKQPIGEPTPYVIVTVLVDEVQFTQVTPKPNKDIRISGEVTWTGKTSMEITVWLEQNIDGYWQRITCAVFVMVARNSTNTGPAFVNKLVPNGEREIEMYKRAEARASRRKLEKSDSLINKEPTSDEQTLIHDIFIRTVDTTDPLLGRRILPPGCVWLEDTTLTSNIFSHPEDRNFHNKIFGGFLMRQALELGWLTAYCHCKHRPILRYISDISFKQPVNVGSLLRLTGQVVFTEQNFIQVVVHAEVFDPMKSTTTTTNSFHYTFEANNIISSVMPQSYHESMMYIDGKRHFEQAIRNSN</sequence>
<dbReference type="EMBL" id="JBBCAQ010000010">
    <property type="protein sequence ID" value="KAK7601795.1"/>
    <property type="molecule type" value="Genomic_DNA"/>
</dbReference>
<evidence type="ECO:0000256" key="2">
    <source>
        <dbReference type="ARBA" id="ARBA00022737"/>
    </source>
</evidence>
<feature type="domain" description="HotDog ACOT-type" evidence="5">
    <location>
        <begin position="248"/>
        <end position="360"/>
    </location>
</feature>
<comment type="similarity">
    <text evidence="1">Belongs to the acyl coenzyme A hydrolase family.</text>
</comment>
<protein>
    <recommendedName>
        <fullName evidence="5">HotDog ACOT-type domain-containing protein</fullName>
    </recommendedName>
</protein>
<accession>A0AAN9TS51</accession>
<evidence type="ECO:0000256" key="1">
    <source>
        <dbReference type="ARBA" id="ARBA00010458"/>
    </source>
</evidence>
<proteinExistence type="inferred from homology"/>
<evidence type="ECO:0000256" key="3">
    <source>
        <dbReference type="ARBA" id="ARBA00022801"/>
    </source>
</evidence>
<feature type="domain" description="HotDog ACOT-type" evidence="5">
    <location>
        <begin position="46"/>
        <end position="168"/>
    </location>
</feature>
<dbReference type="InterPro" id="IPR029069">
    <property type="entry name" value="HotDog_dom_sf"/>
</dbReference>
<organism evidence="6 7">
    <name type="scientific">Parthenolecanium corni</name>
    <dbReference type="NCBI Taxonomy" id="536013"/>
    <lineage>
        <taxon>Eukaryota</taxon>
        <taxon>Metazoa</taxon>
        <taxon>Ecdysozoa</taxon>
        <taxon>Arthropoda</taxon>
        <taxon>Hexapoda</taxon>
        <taxon>Insecta</taxon>
        <taxon>Pterygota</taxon>
        <taxon>Neoptera</taxon>
        <taxon>Paraneoptera</taxon>
        <taxon>Hemiptera</taxon>
        <taxon>Sternorrhyncha</taxon>
        <taxon>Coccoidea</taxon>
        <taxon>Coccidae</taxon>
        <taxon>Parthenolecanium</taxon>
    </lineage>
</organism>
<dbReference type="FunFam" id="3.10.129.10:FF:000051">
    <property type="entry name" value="Acyl-coa thioesterase"/>
    <property type="match status" value="1"/>
</dbReference>
<dbReference type="FunFam" id="3.10.129.10:FF:000012">
    <property type="entry name" value="Acyl-coenzyme A thioesterase 9, mitochondrial"/>
    <property type="match status" value="1"/>
</dbReference>
<reference evidence="6 7" key="1">
    <citation type="submission" date="2024-03" db="EMBL/GenBank/DDBJ databases">
        <title>Adaptation during the transition from Ophiocordyceps entomopathogen to insect associate is accompanied by gene loss and intensified selection.</title>
        <authorList>
            <person name="Ward C.M."/>
            <person name="Onetto C.A."/>
            <person name="Borneman A.R."/>
        </authorList>
    </citation>
    <scope>NUCLEOTIDE SEQUENCE [LARGE SCALE GENOMIC DNA]</scope>
    <source>
        <strain evidence="6">AWRI1</strain>
        <tissue evidence="6">Single Adult Female</tissue>
    </source>
</reference>
<keyword evidence="3" id="KW-0378">Hydrolase</keyword>
<dbReference type="GO" id="GO:0006637">
    <property type="term" value="P:acyl-CoA metabolic process"/>
    <property type="evidence" value="ECO:0007669"/>
    <property type="project" value="TreeGrafter"/>
</dbReference>
<dbReference type="Proteomes" id="UP001367676">
    <property type="component" value="Unassembled WGS sequence"/>
</dbReference>
<dbReference type="PROSITE" id="PS51770">
    <property type="entry name" value="HOTDOG_ACOT"/>
    <property type="match status" value="2"/>
</dbReference>
<dbReference type="CDD" id="cd03442">
    <property type="entry name" value="BFIT_BACH"/>
    <property type="match status" value="2"/>
</dbReference>
<dbReference type="AlphaFoldDB" id="A0AAN9TS51"/>
<keyword evidence="2" id="KW-0677">Repeat</keyword>
<dbReference type="PANTHER" id="PTHR12655">
    <property type="entry name" value="ACYL-COA THIOESTERASE"/>
    <property type="match status" value="1"/>
</dbReference>
<evidence type="ECO:0000259" key="5">
    <source>
        <dbReference type="PROSITE" id="PS51770"/>
    </source>
</evidence>
<evidence type="ECO:0000313" key="6">
    <source>
        <dbReference type="EMBL" id="KAK7601795.1"/>
    </source>
</evidence>
<dbReference type="InterPro" id="IPR033120">
    <property type="entry name" value="HOTDOG_ACOT"/>
</dbReference>
<keyword evidence="4" id="KW-0809">Transit peptide</keyword>
<evidence type="ECO:0000313" key="7">
    <source>
        <dbReference type="Proteomes" id="UP001367676"/>
    </source>
</evidence>
<dbReference type="GO" id="GO:0005739">
    <property type="term" value="C:mitochondrion"/>
    <property type="evidence" value="ECO:0007669"/>
    <property type="project" value="TreeGrafter"/>
</dbReference>
<dbReference type="Gene3D" id="3.10.129.10">
    <property type="entry name" value="Hotdog Thioesterase"/>
    <property type="match status" value="2"/>
</dbReference>
<name>A0AAN9TS51_9HEMI</name>
<dbReference type="InterPro" id="IPR006683">
    <property type="entry name" value="Thioestr_dom"/>
</dbReference>
<gene>
    <name evidence="6" type="ORF">V9T40_009236</name>
</gene>
<evidence type="ECO:0000256" key="4">
    <source>
        <dbReference type="ARBA" id="ARBA00022946"/>
    </source>
</evidence>
<dbReference type="PANTHER" id="PTHR12655:SF0">
    <property type="entry name" value="ACYL-COENZYME A THIOESTERASE 9, MITOCHONDRIAL"/>
    <property type="match status" value="1"/>
</dbReference>
<comment type="caution">
    <text evidence="6">The sequence shown here is derived from an EMBL/GenBank/DDBJ whole genome shotgun (WGS) entry which is preliminary data.</text>
</comment>